<proteinExistence type="predicted"/>
<dbReference type="VEuPathDB" id="AmoebaDB:FDP41_004903"/>
<accession>A0A6A5BPU1</accession>
<feature type="compositionally biased region" description="Polar residues" evidence="2">
    <location>
        <begin position="92"/>
        <end position="114"/>
    </location>
</feature>
<reference evidence="3 4" key="1">
    <citation type="journal article" date="2019" name="Sci. Rep.">
        <title>Nanopore sequencing improves the draft genome of the human pathogenic amoeba Naegleria fowleri.</title>
        <authorList>
            <person name="Liechti N."/>
            <person name="Schurch N."/>
            <person name="Bruggmann R."/>
            <person name="Wittwer M."/>
        </authorList>
    </citation>
    <scope>NUCLEOTIDE SEQUENCE [LARGE SCALE GENOMIC DNA]</scope>
    <source>
        <strain evidence="3 4">ATCC 30894</strain>
    </source>
</reference>
<sequence>MKKQQQALFTSAISQLFCWNKASSSYSSFCSAMAGTATNSSRVVVLKKNWMMSDHWNSVRCFSTSGWMNGRPRKKDVAVEQESSEVPKTVAAESSSTTTMDTSGNTENTSTQKTTRGRKSKTTITDAEQVIDKTFSQEKQQEILVQSMDKLTKKYEKLEKAVAAQQELLGMMSTTLHVIGEQQVQNRVLQLLKTYKIIPLNTPQNANPFVRINSRDKLETLVTGFINSQHLPTAIQSIKKAIPHQLFVSGLDGSIQSYLDIMNPNWVHSQSGGSLQHLVSGDVCMVGTLENVTHALHRALRYPIMVRRFTSKVNNLLFQHAEQRLSITQGMEKVTLFVVVGTPKSYFDETIPARFFNRTFTERDFDDLETYILDSFEGTVVIPDDSELENLIIKSDPIKDPLGVWKLLLSIEYNNERVLAKKAPGEKREVDPEVVTKVLLLALLKLTRIHNFDLFLGSVVNPLN</sequence>
<evidence type="ECO:0000256" key="2">
    <source>
        <dbReference type="SAM" id="MobiDB-lite"/>
    </source>
</evidence>
<dbReference type="Proteomes" id="UP000444721">
    <property type="component" value="Unassembled WGS sequence"/>
</dbReference>
<name>A0A6A5BPU1_NAEFO</name>
<comment type="caution">
    <text evidence="3">The sequence shown here is derived from an EMBL/GenBank/DDBJ whole genome shotgun (WGS) entry which is preliminary data.</text>
</comment>
<dbReference type="EMBL" id="VFQX01000041">
    <property type="protein sequence ID" value="KAF0976228.1"/>
    <property type="molecule type" value="Genomic_DNA"/>
</dbReference>
<evidence type="ECO:0000313" key="4">
    <source>
        <dbReference type="Proteomes" id="UP000444721"/>
    </source>
</evidence>
<dbReference type="AlphaFoldDB" id="A0A6A5BPU1"/>
<evidence type="ECO:0000313" key="3">
    <source>
        <dbReference type="EMBL" id="KAF0976228.1"/>
    </source>
</evidence>
<protein>
    <submittedName>
        <fullName evidence="3">Uncharacterized protein</fullName>
    </submittedName>
</protein>
<organism evidence="3 4">
    <name type="scientific">Naegleria fowleri</name>
    <name type="common">Brain eating amoeba</name>
    <dbReference type="NCBI Taxonomy" id="5763"/>
    <lineage>
        <taxon>Eukaryota</taxon>
        <taxon>Discoba</taxon>
        <taxon>Heterolobosea</taxon>
        <taxon>Tetramitia</taxon>
        <taxon>Eutetramitia</taxon>
        <taxon>Vahlkampfiidae</taxon>
        <taxon>Naegleria</taxon>
    </lineage>
</organism>
<dbReference type="GeneID" id="68112121"/>
<keyword evidence="4" id="KW-1185">Reference proteome</keyword>
<dbReference type="VEuPathDB" id="AmoebaDB:NF0096430"/>
<keyword evidence="1" id="KW-0175">Coiled coil</keyword>
<dbReference type="VEuPathDB" id="AmoebaDB:NfTy_086150"/>
<dbReference type="OrthoDB" id="10341313at2759"/>
<feature type="coiled-coil region" evidence="1">
    <location>
        <begin position="141"/>
        <end position="168"/>
    </location>
</feature>
<evidence type="ECO:0000256" key="1">
    <source>
        <dbReference type="SAM" id="Coils"/>
    </source>
</evidence>
<feature type="region of interest" description="Disordered" evidence="2">
    <location>
        <begin position="71"/>
        <end position="123"/>
    </location>
</feature>
<dbReference type="RefSeq" id="XP_044560941.1">
    <property type="nucleotide sequence ID" value="XM_044708369.1"/>
</dbReference>
<gene>
    <name evidence="3" type="ORF">FDP41_004903</name>
</gene>